<reference evidence="4 5" key="1">
    <citation type="submission" date="2022-04" db="EMBL/GenBank/DDBJ databases">
        <title>Halobacillus sp. isolated from saltern.</title>
        <authorList>
            <person name="Won M."/>
            <person name="Lee C.-M."/>
            <person name="Woen H.-Y."/>
            <person name="Kwon S.-W."/>
        </authorList>
    </citation>
    <scope>NUCLEOTIDE SEQUENCE [LARGE SCALE GENOMIC DNA]</scope>
    <source>
        <strain evidence="4 5">SSTM10-2</strain>
    </source>
</reference>
<dbReference type="PANTHER" id="PTHR10742">
    <property type="entry name" value="FLAVIN MONOAMINE OXIDASE"/>
    <property type="match status" value="1"/>
</dbReference>
<comment type="cofactor">
    <cofactor evidence="1">
        <name>FAD</name>
        <dbReference type="ChEBI" id="CHEBI:57692"/>
    </cofactor>
</comment>
<dbReference type="InterPro" id="IPR001613">
    <property type="entry name" value="Flavin_amine_oxidase"/>
</dbReference>
<dbReference type="Gene3D" id="3.90.660.10">
    <property type="match status" value="1"/>
</dbReference>
<dbReference type="Gene3D" id="3.50.50.60">
    <property type="entry name" value="FAD/NAD(P)-binding domain"/>
    <property type="match status" value="1"/>
</dbReference>
<dbReference type="InterPro" id="IPR050281">
    <property type="entry name" value="Flavin_monoamine_oxidase"/>
</dbReference>
<protein>
    <submittedName>
        <fullName evidence="4">Flavin monoamine oxidase family protein</fullName>
    </submittedName>
</protein>
<organism evidence="4 5">
    <name type="scientific">Halobacillus shinanisalinarum</name>
    <dbReference type="NCBI Taxonomy" id="2932258"/>
    <lineage>
        <taxon>Bacteria</taxon>
        <taxon>Bacillati</taxon>
        <taxon>Bacillota</taxon>
        <taxon>Bacilli</taxon>
        <taxon>Bacillales</taxon>
        <taxon>Bacillaceae</taxon>
        <taxon>Halobacillus</taxon>
    </lineage>
</organism>
<evidence type="ECO:0000313" key="5">
    <source>
        <dbReference type="Proteomes" id="UP000831880"/>
    </source>
</evidence>
<dbReference type="Gene3D" id="1.10.405.10">
    <property type="entry name" value="Guanine Nucleotide Dissociation Inhibitor, domain 1"/>
    <property type="match status" value="1"/>
</dbReference>
<name>A0ABY4GYE8_9BACI</name>
<accession>A0ABY4GYE8</accession>
<evidence type="ECO:0000313" key="4">
    <source>
        <dbReference type="EMBL" id="UOQ92976.1"/>
    </source>
</evidence>
<evidence type="ECO:0000256" key="2">
    <source>
        <dbReference type="ARBA" id="ARBA00023002"/>
    </source>
</evidence>
<dbReference type="InterPro" id="IPR036188">
    <property type="entry name" value="FAD/NAD-bd_sf"/>
</dbReference>
<dbReference type="SUPFAM" id="SSF51905">
    <property type="entry name" value="FAD/NAD(P)-binding domain"/>
    <property type="match status" value="1"/>
</dbReference>
<dbReference type="PRINTS" id="PR00757">
    <property type="entry name" value="AMINEOXDASEF"/>
</dbReference>
<dbReference type="PANTHER" id="PTHR10742:SF342">
    <property type="entry name" value="AMINE OXIDASE"/>
    <property type="match status" value="1"/>
</dbReference>
<dbReference type="RefSeq" id="WP_244752580.1">
    <property type="nucleotide sequence ID" value="NZ_CP095074.1"/>
</dbReference>
<dbReference type="EMBL" id="CP095074">
    <property type="protein sequence ID" value="UOQ92976.1"/>
    <property type="molecule type" value="Genomic_DNA"/>
</dbReference>
<keyword evidence="5" id="KW-1185">Reference proteome</keyword>
<proteinExistence type="predicted"/>
<dbReference type="InterPro" id="IPR002937">
    <property type="entry name" value="Amino_oxidase"/>
</dbReference>
<dbReference type="Pfam" id="PF01593">
    <property type="entry name" value="Amino_oxidase"/>
    <property type="match status" value="1"/>
</dbReference>
<feature type="domain" description="Amine oxidase" evidence="3">
    <location>
        <begin position="39"/>
        <end position="485"/>
    </location>
</feature>
<gene>
    <name evidence="4" type="ORF">MUO14_21655</name>
</gene>
<sequence length="494" mass="56003">MSSRSEEQLTYPEGMVNIIRDGLQLAKTPKKVIIAGAGMSGLVSASLLKRAGHHVTVLEGNNRIGGRIFTLRQPFTQGNYVELGAMRIPSTHALVCEYIKRFKLQINPFINSSPLDLIFVNNIRTTRKHYEQYPEVLQFPLVGWEKGKTASELFLSAVNPFIERYQSSSPEEQERLKKQYASYSMRDYLENNPLGPSLSSNAIRMIMVLLGIEGFPDFSFVDILTDIIYPIFNKDTNFYEITGGNDQLPLSFLSELHSDILYSHKVRKITQTTSGVTLSTVNPLTQEPKCFSGDYSIITMPFSVFQFVDVEPYDSISFKKWQAIRTLTNIPAVKIAIEFKHRFWERMEVGNIITDLPTMFTYIPSHNKGHFGPAVLLGSYSWGKNASLWTSLTESDLISYVLKDLAKIYGDIVYQEYYQAFAFDWAQNPFSAGCFTLFAPHQVVNFGDYISTPEGRLHFAGEHTSPFHGWVEGAIESGIRTAYEINERSRSIND</sequence>
<evidence type="ECO:0000256" key="1">
    <source>
        <dbReference type="ARBA" id="ARBA00001974"/>
    </source>
</evidence>
<evidence type="ECO:0000259" key="3">
    <source>
        <dbReference type="Pfam" id="PF01593"/>
    </source>
</evidence>
<dbReference type="Proteomes" id="UP000831880">
    <property type="component" value="Chromosome"/>
</dbReference>
<keyword evidence="2" id="KW-0560">Oxidoreductase</keyword>
<dbReference type="SUPFAM" id="SSF54373">
    <property type="entry name" value="FAD-linked reductases, C-terminal domain"/>
    <property type="match status" value="1"/>
</dbReference>